<accession>A0A8T2B6E2</accession>
<dbReference type="AlphaFoldDB" id="A0A8T2B6E2"/>
<dbReference type="Proteomes" id="UP000694251">
    <property type="component" value="Chromosome 8"/>
</dbReference>
<comment type="caution">
    <text evidence="1">The sequence shown here is derived from an EMBL/GenBank/DDBJ whole genome shotgun (WGS) entry which is preliminary data.</text>
</comment>
<evidence type="ECO:0000313" key="2">
    <source>
        <dbReference type="Proteomes" id="UP000694251"/>
    </source>
</evidence>
<name>A0A8T2B6E2_ARASU</name>
<keyword evidence="2" id="KW-1185">Reference proteome</keyword>
<organism evidence="1 2">
    <name type="scientific">Arabidopsis suecica</name>
    <name type="common">Swedish thale-cress</name>
    <name type="synonym">Cardaminopsis suecica</name>
    <dbReference type="NCBI Taxonomy" id="45249"/>
    <lineage>
        <taxon>Eukaryota</taxon>
        <taxon>Viridiplantae</taxon>
        <taxon>Streptophyta</taxon>
        <taxon>Embryophyta</taxon>
        <taxon>Tracheophyta</taxon>
        <taxon>Spermatophyta</taxon>
        <taxon>Magnoliopsida</taxon>
        <taxon>eudicotyledons</taxon>
        <taxon>Gunneridae</taxon>
        <taxon>Pentapetalae</taxon>
        <taxon>rosids</taxon>
        <taxon>malvids</taxon>
        <taxon>Brassicales</taxon>
        <taxon>Brassicaceae</taxon>
        <taxon>Camelineae</taxon>
        <taxon>Arabidopsis</taxon>
    </lineage>
</organism>
<gene>
    <name evidence="1" type="ORF">ISN44_As08g019220</name>
</gene>
<dbReference type="EMBL" id="JAEFBJ010000008">
    <property type="protein sequence ID" value="KAG7582315.1"/>
    <property type="molecule type" value="Genomic_DNA"/>
</dbReference>
<evidence type="ECO:0000313" key="1">
    <source>
        <dbReference type="EMBL" id="KAG7582315.1"/>
    </source>
</evidence>
<reference evidence="1 2" key="1">
    <citation type="submission" date="2020-12" db="EMBL/GenBank/DDBJ databases">
        <title>Concerted genomic and epigenomic changes stabilize Arabidopsis allopolyploids.</title>
        <authorList>
            <person name="Chen Z."/>
        </authorList>
    </citation>
    <scope>NUCLEOTIDE SEQUENCE [LARGE SCALE GENOMIC DNA]</scope>
    <source>
        <strain evidence="1">As9502</strain>
        <tissue evidence="1">Leaf</tissue>
    </source>
</reference>
<protein>
    <submittedName>
        <fullName evidence="1">Uncharacterized protein</fullName>
    </submittedName>
</protein>
<sequence length="79" mass="8654">MAGDSVAAGCRQEKVFRVSFSGNNGFFSICWPLSVQNPLAFSAWMSGFLSGDVSSLRQRLIGSRPDTVCFSLRRWSACV</sequence>
<proteinExistence type="predicted"/>